<evidence type="ECO:0000256" key="1">
    <source>
        <dbReference type="SAM" id="SignalP"/>
    </source>
</evidence>
<reference evidence="2 3" key="1">
    <citation type="submission" date="2020-08" db="EMBL/GenBank/DDBJ databases">
        <title>Genomic Encyclopedia of Type Strains, Phase IV (KMG-IV): sequencing the most valuable type-strain genomes for metagenomic binning, comparative biology and taxonomic classification.</title>
        <authorList>
            <person name="Goeker M."/>
        </authorList>
    </citation>
    <scope>NUCLEOTIDE SEQUENCE [LARGE SCALE GENOMIC DNA]</scope>
    <source>
        <strain evidence="2 3">DSM 29007</strain>
    </source>
</reference>
<name>A0A841GII9_9BACT</name>
<evidence type="ECO:0000313" key="3">
    <source>
        <dbReference type="Proteomes" id="UP000582837"/>
    </source>
</evidence>
<protein>
    <submittedName>
        <fullName evidence="2">Uncharacterized protein</fullName>
    </submittedName>
</protein>
<keyword evidence="1" id="KW-0732">Signal</keyword>
<accession>A0A841GII9</accession>
<sequence>MIRLAPFLAIALGIAIPAIAQPERETSADTTLPAALLAQFRADAAAMEEEASYLDLDSVPVPVLVYDRVDLNGDGREEVFLSGLGRYCGASGNCPLWIYQAQPEGAWRRIHADGGLSANPQAARTNGFADILVPAHSSAAEMYLTEFAFDGEQYVWSGTTLEVRGDSDEDEMIAFQVRSPVPPGPPTISPLRTVTLEPMMVDSARRITLAATYTTCVANTVEEACFPARFILNTPGTASGGRCFTVHIADFADAEDEVRQVGEPVCEQERFGVTTLSPTRPQLESIFNAAAVELRSGALTVRIREYPLQGVQSFLLAMYTVDGREPPSLN</sequence>
<dbReference type="EMBL" id="JACHIA010000001">
    <property type="protein sequence ID" value="MBB6068451.1"/>
    <property type="molecule type" value="Genomic_DNA"/>
</dbReference>
<dbReference type="RefSeq" id="WP_170039359.1">
    <property type="nucleotide sequence ID" value="NZ_JABDTL010000002.1"/>
</dbReference>
<keyword evidence="3" id="KW-1185">Reference proteome</keyword>
<organism evidence="2 3">
    <name type="scientific">Longimicrobium terrae</name>
    <dbReference type="NCBI Taxonomy" id="1639882"/>
    <lineage>
        <taxon>Bacteria</taxon>
        <taxon>Pseudomonadati</taxon>
        <taxon>Gemmatimonadota</taxon>
        <taxon>Longimicrobiia</taxon>
        <taxon>Longimicrobiales</taxon>
        <taxon>Longimicrobiaceae</taxon>
        <taxon>Longimicrobium</taxon>
    </lineage>
</organism>
<proteinExistence type="predicted"/>
<feature type="signal peptide" evidence="1">
    <location>
        <begin position="1"/>
        <end position="20"/>
    </location>
</feature>
<dbReference type="AlphaFoldDB" id="A0A841GII9"/>
<gene>
    <name evidence="2" type="ORF">HNQ61_000062</name>
</gene>
<feature type="chain" id="PRO_5032536219" evidence="1">
    <location>
        <begin position="21"/>
        <end position="330"/>
    </location>
</feature>
<comment type="caution">
    <text evidence="2">The sequence shown here is derived from an EMBL/GenBank/DDBJ whole genome shotgun (WGS) entry which is preliminary data.</text>
</comment>
<evidence type="ECO:0000313" key="2">
    <source>
        <dbReference type="EMBL" id="MBB6068451.1"/>
    </source>
</evidence>
<dbReference type="Proteomes" id="UP000582837">
    <property type="component" value="Unassembled WGS sequence"/>
</dbReference>